<organism evidence="1 2">
    <name type="scientific">Granulicella sibirica</name>
    <dbReference type="NCBI Taxonomy" id="2479048"/>
    <lineage>
        <taxon>Bacteria</taxon>
        <taxon>Pseudomonadati</taxon>
        <taxon>Acidobacteriota</taxon>
        <taxon>Terriglobia</taxon>
        <taxon>Terriglobales</taxon>
        <taxon>Acidobacteriaceae</taxon>
        <taxon>Granulicella</taxon>
    </lineage>
</organism>
<dbReference type="Proteomes" id="UP000289437">
    <property type="component" value="Unassembled WGS sequence"/>
</dbReference>
<gene>
    <name evidence="1" type="ORF">GRAN_0740</name>
</gene>
<accession>A0A4Q0T4F2</accession>
<name>A0A4Q0T4F2_9BACT</name>
<keyword evidence="2" id="KW-1185">Reference proteome</keyword>
<reference evidence="1 2" key="1">
    <citation type="submission" date="2018-11" db="EMBL/GenBank/DDBJ databases">
        <authorList>
            <person name="Mardanov A.V."/>
            <person name="Ravin N.V."/>
            <person name="Dedysh S.N."/>
        </authorList>
    </citation>
    <scope>NUCLEOTIDE SEQUENCE [LARGE SCALE GENOMIC DNA]</scope>
    <source>
        <strain evidence="1 2">AF10</strain>
    </source>
</reference>
<dbReference type="AlphaFoldDB" id="A0A4Q0T4F2"/>
<dbReference type="RefSeq" id="WP_128911601.1">
    <property type="nucleotide sequence ID" value="NZ_RDSM01000001.1"/>
</dbReference>
<comment type="caution">
    <text evidence="1">The sequence shown here is derived from an EMBL/GenBank/DDBJ whole genome shotgun (WGS) entry which is preliminary data.</text>
</comment>
<protein>
    <submittedName>
        <fullName evidence="1">Uncharacterized protein</fullName>
    </submittedName>
</protein>
<dbReference type="OrthoDB" id="119424at2"/>
<dbReference type="EMBL" id="RDSM01000001">
    <property type="protein sequence ID" value="RXH57430.1"/>
    <property type="molecule type" value="Genomic_DNA"/>
</dbReference>
<reference evidence="2" key="2">
    <citation type="submission" date="2019-02" db="EMBL/GenBank/DDBJ databases">
        <title>Granulicella sibirica sp. nov., a psychrotolerant acidobacterium isolated from an organic soil layer in forested tundra, West Siberia.</title>
        <authorList>
            <person name="Oshkin I.Y."/>
            <person name="Kulichevskaya I.S."/>
            <person name="Rijpstra W.I.C."/>
            <person name="Sinninghe Damste J.S."/>
            <person name="Rakitin A.L."/>
            <person name="Ravin N.V."/>
            <person name="Dedysh S.N."/>
        </authorList>
    </citation>
    <scope>NUCLEOTIDE SEQUENCE [LARGE SCALE GENOMIC DNA]</scope>
    <source>
        <strain evidence="2">AF10</strain>
    </source>
</reference>
<evidence type="ECO:0000313" key="2">
    <source>
        <dbReference type="Proteomes" id="UP000289437"/>
    </source>
</evidence>
<proteinExistence type="predicted"/>
<sequence length="176" mass="19573">MTFLVLFAAAILCIGFAFVRTHIKSSRLSNMSWEDLVAKLEPLPSDGIASVALEYLHPMKGQIGIETDQLWTMIGGADGLQRMRANADVLIALAGYAQRWNFNESVIVAERMRRDAILLKRATFRLGLNLAFGRGEVRGPFNVQEAASAYYLMRQRLLALYETSHAGRYSYLAAAA</sequence>
<evidence type="ECO:0000313" key="1">
    <source>
        <dbReference type="EMBL" id="RXH57430.1"/>
    </source>
</evidence>